<dbReference type="GO" id="GO:0006310">
    <property type="term" value="P:DNA recombination"/>
    <property type="evidence" value="ECO:0007669"/>
    <property type="project" value="UniProtKB-KW"/>
</dbReference>
<comment type="caution">
    <text evidence="6">The sequence shown here is derived from an EMBL/GenBank/DDBJ whole genome shotgun (WGS) entry which is preliminary data.</text>
</comment>
<dbReference type="GO" id="GO:0015074">
    <property type="term" value="P:DNA integration"/>
    <property type="evidence" value="ECO:0007669"/>
    <property type="project" value="UniProtKB-KW"/>
</dbReference>
<dbReference type="SUPFAM" id="SSF56349">
    <property type="entry name" value="DNA breaking-rejoining enzymes"/>
    <property type="match status" value="1"/>
</dbReference>
<gene>
    <name evidence="6" type="ORF">O6B92_07895</name>
</gene>
<comment type="similarity">
    <text evidence="1">Belongs to the 'phage' integrase family.</text>
</comment>
<dbReference type="RefSeq" id="WP_269480501.1">
    <property type="nucleotide sequence ID" value="NZ_JAPXGP010000006.1"/>
</dbReference>
<dbReference type="Gene3D" id="1.10.443.10">
    <property type="entry name" value="Intergrase catalytic core"/>
    <property type="match status" value="1"/>
</dbReference>
<evidence type="ECO:0000313" key="7">
    <source>
        <dbReference type="Proteomes" id="UP001075461"/>
    </source>
</evidence>
<dbReference type="Pfam" id="PF22022">
    <property type="entry name" value="Phage_int_M"/>
    <property type="match status" value="1"/>
</dbReference>
<dbReference type="PANTHER" id="PTHR30629">
    <property type="entry name" value="PROPHAGE INTEGRASE"/>
    <property type="match status" value="1"/>
</dbReference>
<evidence type="ECO:0000256" key="2">
    <source>
        <dbReference type="ARBA" id="ARBA00022908"/>
    </source>
</evidence>
<organism evidence="6 7">
    <name type="scientific">Campylobacter ureolyticus</name>
    <dbReference type="NCBI Taxonomy" id="827"/>
    <lineage>
        <taxon>Bacteria</taxon>
        <taxon>Pseudomonadati</taxon>
        <taxon>Campylobacterota</taxon>
        <taxon>Epsilonproteobacteria</taxon>
        <taxon>Campylobacterales</taxon>
        <taxon>Campylobacteraceae</taxon>
        <taxon>Campylobacter</taxon>
    </lineage>
</organism>
<feature type="domain" description="Tyr recombinase" evidence="5">
    <location>
        <begin position="200"/>
        <end position="376"/>
    </location>
</feature>
<evidence type="ECO:0000259" key="5">
    <source>
        <dbReference type="PROSITE" id="PS51898"/>
    </source>
</evidence>
<dbReference type="InterPro" id="IPR053876">
    <property type="entry name" value="Phage_int_M"/>
</dbReference>
<sequence length="401" mass="46692">MNKLTNSYIKCMAFNTRLECLGNNIYVRQTKKKVPYMDILTTEIEKKLIFRKKLNGKLKQCVIGIFPTIKIEDALKKAIIIGQEWELQENKPKYYTFSDLFNLTMTEKKYSTKPNTVENYIKRFNSKAFDILRNKEIGSIEIVDIWRVLDGYSAKYESKKKVRTIINEVFKYAVKRGIVEKNITPNLSEISGKKAEYHSYLDPRFPQSLIDYLKFISKIEKENIKTALLLNLLVPLRASNLLLISADRLVTIDDNIPCIYLEAEKMKSGKKGEKPTTYPLARKIYNFLKNNTINFTSAENLNRYIRKFKHDKIIGAKPYMTLHSMRSVFASHVQFHGSDIIGSENLLSHSGVAGTSSVARHYYRSVPYKRGYKVAEWWFDFIKSLCEKNNINLFDLFEKRG</sequence>
<dbReference type="PROSITE" id="PS51898">
    <property type="entry name" value="TYR_RECOMBINASE"/>
    <property type="match status" value="1"/>
</dbReference>
<evidence type="ECO:0000256" key="3">
    <source>
        <dbReference type="ARBA" id="ARBA00023125"/>
    </source>
</evidence>
<dbReference type="GO" id="GO:0003677">
    <property type="term" value="F:DNA binding"/>
    <property type="evidence" value="ECO:0007669"/>
    <property type="project" value="UniProtKB-KW"/>
</dbReference>
<name>A0A9Q4PXS3_9BACT</name>
<dbReference type="PANTHER" id="PTHR30629:SF2">
    <property type="entry name" value="PROPHAGE INTEGRASE INTS-RELATED"/>
    <property type="match status" value="1"/>
</dbReference>
<dbReference type="InterPro" id="IPR010998">
    <property type="entry name" value="Integrase_recombinase_N"/>
</dbReference>
<dbReference type="Proteomes" id="UP001075461">
    <property type="component" value="Unassembled WGS sequence"/>
</dbReference>
<dbReference type="AlphaFoldDB" id="A0A9Q4PXS3"/>
<dbReference type="EMBL" id="JAPXGP010000006">
    <property type="protein sequence ID" value="MCZ6162250.1"/>
    <property type="molecule type" value="Genomic_DNA"/>
</dbReference>
<evidence type="ECO:0000256" key="1">
    <source>
        <dbReference type="ARBA" id="ARBA00008857"/>
    </source>
</evidence>
<evidence type="ECO:0000256" key="4">
    <source>
        <dbReference type="ARBA" id="ARBA00023172"/>
    </source>
</evidence>
<keyword evidence="2" id="KW-0229">DNA integration</keyword>
<dbReference type="InterPro" id="IPR050808">
    <property type="entry name" value="Phage_Integrase"/>
</dbReference>
<protein>
    <recommendedName>
        <fullName evidence="5">Tyr recombinase domain-containing protein</fullName>
    </recommendedName>
</protein>
<reference evidence="6" key="1">
    <citation type="submission" date="2022-12" db="EMBL/GenBank/DDBJ databases">
        <title>Species Delineation and Comparative Genomics within the Campylobacter ureolyticus Complex.</title>
        <authorList>
            <person name="Maki J."/>
            <person name="Howard M."/>
            <person name="Connelly S."/>
            <person name="Hardy D.J."/>
            <person name="Cameron A."/>
        </authorList>
    </citation>
    <scope>NUCLEOTIDE SEQUENCE</scope>
    <source>
        <strain evidence="6">URMC_786</strain>
    </source>
</reference>
<keyword evidence="4" id="KW-0233">DNA recombination</keyword>
<proteinExistence type="inferred from homology"/>
<keyword evidence="3" id="KW-0238">DNA-binding</keyword>
<dbReference type="InterPro" id="IPR002104">
    <property type="entry name" value="Integrase_catalytic"/>
</dbReference>
<dbReference type="InterPro" id="IPR013762">
    <property type="entry name" value="Integrase-like_cat_sf"/>
</dbReference>
<evidence type="ECO:0000313" key="6">
    <source>
        <dbReference type="EMBL" id="MCZ6162250.1"/>
    </source>
</evidence>
<accession>A0A9Q4PXS3</accession>
<dbReference type="InterPro" id="IPR011010">
    <property type="entry name" value="DNA_brk_join_enz"/>
</dbReference>
<dbReference type="Gene3D" id="1.10.150.130">
    <property type="match status" value="1"/>
</dbReference>